<keyword evidence="6" id="KW-1185">Reference proteome</keyword>
<dbReference type="PANTHER" id="PTHR33434">
    <property type="entry name" value="DEGV DOMAIN-CONTAINING PROTEIN DR_1986-RELATED"/>
    <property type="match status" value="1"/>
</dbReference>
<dbReference type="EMBL" id="CP029477">
    <property type="protein sequence ID" value="AWM75441.1"/>
    <property type="molecule type" value="Genomic_DNA"/>
</dbReference>
<dbReference type="NCBIfam" id="TIGR00762">
    <property type="entry name" value="DegV"/>
    <property type="match status" value="1"/>
</dbReference>
<accession>A0A0F4LB39</accession>
<evidence type="ECO:0000313" key="6">
    <source>
        <dbReference type="Proteomes" id="UP000246036"/>
    </source>
</evidence>
<dbReference type="InterPro" id="IPR043168">
    <property type="entry name" value="DegV_C"/>
</dbReference>
<dbReference type="RefSeq" id="WP_045928190.1">
    <property type="nucleotide sequence ID" value="NZ_CP029477.1"/>
</dbReference>
<organism evidence="4 5">
    <name type="scientific">Lactobacillus kullabergensis</name>
    <dbReference type="NCBI Taxonomy" id="1218493"/>
    <lineage>
        <taxon>Bacteria</taxon>
        <taxon>Bacillati</taxon>
        <taxon>Bacillota</taxon>
        <taxon>Bacilli</taxon>
        <taxon>Lactobacillales</taxon>
        <taxon>Lactobacillaceae</taxon>
        <taxon>Lactobacillus</taxon>
    </lineage>
</organism>
<dbReference type="Gene3D" id="3.40.50.10440">
    <property type="entry name" value="Dihydroxyacetone kinase, domain 1"/>
    <property type="match status" value="1"/>
</dbReference>
<comment type="function">
    <text evidence="1">May bind long-chain fatty acids, such as palmitate, and may play a role in lipid transport or fatty acid metabolism.</text>
</comment>
<dbReference type="EMBL" id="JXBY01000019">
    <property type="protein sequence ID" value="KJY55474.1"/>
    <property type="molecule type" value="Genomic_DNA"/>
</dbReference>
<evidence type="ECO:0000256" key="2">
    <source>
        <dbReference type="ARBA" id="ARBA00023121"/>
    </source>
</evidence>
<dbReference type="PANTHER" id="PTHR33434:SF2">
    <property type="entry name" value="FATTY ACID-BINDING PROTEIN TM_1468"/>
    <property type="match status" value="1"/>
</dbReference>
<dbReference type="Proteomes" id="UP000033533">
    <property type="component" value="Unassembled WGS sequence"/>
</dbReference>
<proteinExistence type="predicted"/>
<keyword evidence="2" id="KW-0446">Lipid-binding</keyword>
<reference evidence="3 6" key="2">
    <citation type="submission" date="2018-05" db="EMBL/GenBank/DDBJ databases">
        <title>Reference genomes for bee gut microbiota database.</title>
        <authorList>
            <person name="Ellegaard K.M."/>
        </authorList>
    </citation>
    <scope>NUCLEOTIDE SEQUENCE [LARGE SCALE GENOMIC DNA]</scope>
    <source>
        <strain evidence="3 6">ESL0186</strain>
    </source>
</reference>
<sequence length="276" mass="30656">MDKVKLIIDSGANDRANENLTVVPLTMTIAGKDFVDDENLDINEFISSMEKNTEEGKTSCPSINEWLEALKGSEFAIMMTITSGLSGSFSSAFQAKQIYEKDHPDSHVIVIDSRTAGPEISVILQEIRKLVNSKTRFVDLEQKISDYKTHTHLLFVLKSLHNLALNGRVNMAVAKVAKVLNIDVVGTASEEGKLEPLAKVRGIKRAFKEVLKLMSEMKYKGGNLIIDHCKNEKDAESLKAKILALYPEAEIKIRSMRGLCTFYAEEGSLMVGFDDL</sequence>
<dbReference type="PROSITE" id="PS51482">
    <property type="entry name" value="DEGV"/>
    <property type="match status" value="1"/>
</dbReference>
<evidence type="ECO:0000313" key="3">
    <source>
        <dbReference type="EMBL" id="AWM75441.1"/>
    </source>
</evidence>
<dbReference type="InterPro" id="IPR003797">
    <property type="entry name" value="DegV"/>
</dbReference>
<evidence type="ECO:0000256" key="1">
    <source>
        <dbReference type="ARBA" id="ARBA00003238"/>
    </source>
</evidence>
<dbReference type="Gene3D" id="2.20.28.50">
    <property type="entry name" value="degv family protein"/>
    <property type="match status" value="1"/>
</dbReference>
<dbReference type="HOGENOM" id="CLU_048251_2_0_9"/>
<dbReference type="PATRIC" id="fig|1218493.3.peg.1174"/>
<dbReference type="GO" id="GO:0008289">
    <property type="term" value="F:lipid binding"/>
    <property type="evidence" value="ECO:0007669"/>
    <property type="project" value="UniProtKB-KW"/>
</dbReference>
<evidence type="ECO:0000313" key="5">
    <source>
        <dbReference type="Proteomes" id="UP000033533"/>
    </source>
</evidence>
<dbReference type="InterPro" id="IPR050270">
    <property type="entry name" value="DegV_domain_contain"/>
</dbReference>
<dbReference type="SUPFAM" id="SSF82549">
    <property type="entry name" value="DAK1/DegV-like"/>
    <property type="match status" value="1"/>
</dbReference>
<dbReference type="Proteomes" id="UP000246036">
    <property type="component" value="Chromosome"/>
</dbReference>
<name>A0A0F4LB39_9LACO</name>
<dbReference type="KEGG" id="lkl:DKL58_05400"/>
<dbReference type="Gene3D" id="3.30.1180.10">
    <property type="match status" value="1"/>
</dbReference>
<reference evidence="4 5" key="1">
    <citation type="submission" date="2014-12" db="EMBL/GenBank/DDBJ databases">
        <title>Comparative genomics of the lactic acid bacteria isolated from the honey bee gut.</title>
        <authorList>
            <person name="Ellegaard K.M."/>
            <person name="Tamarit D."/>
            <person name="Javelind E."/>
            <person name="Olofsson T."/>
            <person name="Andersson S.G."/>
            <person name="Vasquez A."/>
        </authorList>
    </citation>
    <scope>NUCLEOTIDE SEQUENCE [LARGE SCALE GENOMIC DNA]</scope>
    <source>
        <strain evidence="4 5">Biut2</strain>
    </source>
</reference>
<evidence type="ECO:0000313" key="4">
    <source>
        <dbReference type="EMBL" id="KJY55474.1"/>
    </source>
</evidence>
<gene>
    <name evidence="3" type="ORF">DKL58_05400</name>
    <name evidence="4" type="ORF">JF76_11170</name>
</gene>
<dbReference type="Pfam" id="PF02645">
    <property type="entry name" value="DegV"/>
    <property type="match status" value="1"/>
</dbReference>
<dbReference type="OrthoDB" id="2138472at2"/>
<dbReference type="AlphaFoldDB" id="A0A0F4LB39"/>
<protein>
    <submittedName>
        <fullName evidence="4">DegV family protein</fullName>
    </submittedName>
</protein>
<dbReference type="STRING" id="1218493.JF76_11170"/>